<proteinExistence type="predicted"/>
<dbReference type="EMBL" id="MHBZ01000019">
    <property type="protein sequence ID" value="OGY11386.1"/>
    <property type="molecule type" value="Genomic_DNA"/>
</dbReference>
<evidence type="ECO:0000313" key="1">
    <source>
        <dbReference type="EMBL" id="OGY11386.1"/>
    </source>
</evidence>
<evidence type="ECO:0000313" key="2">
    <source>
        <dbReference type="Proteomes" id="UP000178319"/>
    </source>
</evidence>
<gene>
    <name evidence="1" type="ORF">A3D26_02690</name>
</gene>
<reference evidence="1 2" key="1">
    <citation type="journal article" date="2016" name="Nat. Commun.">
        <title>Thousands of microbial genomes shed light on interconnected biogeochemical processes in an aquifer system.</title>
        <authorList>
            <person name="Anantharaman K."/>
            <person name="Brown C.T."/>
            <person name="Hug L.A."/>
            <person name="Sharon I."/>
            <person name="Castelle C.J."/>
            <person name="Probst A.J."/>
            <person name="Thomas B.C."/>
            <person name="Singh A."/>
            <person name="Wilkins M.J."/>
            <person name="Karaoz U."/>
            <person name="Brodie E.L."/>
            <person name="Williams K.H."/>
            <person name="Hubbard S.S."/>
            <person name="Banfield J.F."/>
        </authorList>
    </citation>
    <scope>NUCLEOTIDE SEQUENCE [LARGE SCALE GENOMIC DNA]</scope>
</reference>
<dbReference type="AlphaFoldDB" id="A0A1G1V7N7"/>
<protein>
    <submittedName>
        <fullName evidence="1">Uncharacterized protein</fullName>
    </submittedName>
</protein>
<sequence length="137" mass="15397">MEDQNLTSTSNAMTLVSVESSIKHNLAQIAKTRADLKVQKEMVDSFLENDPLYMEHAKAAKDAAAQKSATKQKLLKQSHAVTVVDKIIALREEMRVAQEALSYYLGEYQQMTGFNEFEDENGEVKQIVYVAKLVKKA</sequence>
<name>A0A1G1V7N7_9BACT</name>
<organism evidence="1 2">
    <name type="scientific">Candidatus Blackburnbacteria bacterium RIFCSPHIGHO2_02_FULL_44_20</name>
    <dbReference type="NCBI Taxonomy" id="1797516"/>
    <lineage>
        <taxon>Bacteria</taxon>
        <taxon>Candidatus Blackburniibacteriota</taxon>
    </lineage>
</organism>
<accession>A0A1G1V7N7</accession>
<comment type="caution">
    <text evidence="1">The sequence shown here is derived from an EMBL/GenBank/DDBJ whole genome shotgun (WGS) entry which is preliminary data.</text>
</comment>
<dbReference type="Proteomes" id="UP000178319">
    <property type="component" value="Unassembled WGS sequence"/>
</dbReference>
<dbReference type="STRING" id="1797516.A3D26_02690"/>